<feature type="transmembrane region" description="Helical" evidence="6">
    <location>
        <begin position="85"/>
        <end position="103"/>
    </location>
</feature>
<evidence type="ECO:0000313" key="8">
    <source>
        <dbReference type="Proteomes" id="UP000235916"/>
    </source>
</evidence>
<proteinExistence type="predicted"/>
<dbReference type="PANTHER" id="PTHR36570:SF3">
    <property type="entry name" value="DISULFIDE BOND FORMATION PROTEIN B"/>
    <property type="match status" value="1"/>
</dbReference>
<protein>
    <submittedName>
        <fullName evidence="7">Disulfide bond formation protein B</fullName>
    </submittedName>
</protein>
<comment type="caution">
    <text evidence="7">The sequence shown here is derived from an EMBL/GenBank/DDBJ whole genome shotgun (WGS) entry which is preliminary data.</text>
</comment>
<comment type="subcellular location">
    <subcellularLocation>
        <location evidence="1">Cell membrane</location>
        <topology evidence="1">Multi-pass membrane protein</topology>
    </subcellularLocation>
</comment>
<keyword evidence="5 6" id="KW-0472">Membrane</keyword>
<dbReference type="GO" id="GO:0005886">
    <property type="term" value="C:plasma membrane"/>
    <property type="evidence" value="ECO:0007669"/>
    <property type="project" value="UniProtKB-SubCell"/>
</dbReference>
<dbReference type="Gene3D" id="1.20.1550.10">
    <property type="entry name" value="DsbB-like"/>
    <property type="match status" value="1"/>
</dbReference>
<organism evidence="7 8">
    <name type="scientific">Kinneretia aquatilis</name>
    <dbReference type="NCBI Taxonomy" id="2070761"/>
    <lineage>
        <taxon>Bacteria</taxon>
        <taxon>Pseudomonadati</taxon>
        <taxon>Pseudomonadota</taxon>
        <taxon>Betaproteobacteria</taxon>
        <taxon>Burkholderiales</taxon>
        <taxon>Sphaerotilaceae</taxon>
        <taxon>Roseateles</taxon>
    </lineage>
</organism>
<evidence type="ECO:0000256" key="3">
    <source>
        <dbReference type="ARBA" id="ARBA00022692"/>
    </source>
</evidence>
<keyword evidence="8" id="KW-1185">Reference proteome</keyword>
<evidence type="ECO:0000313" key="7">
    <source>
        <dbReference type="EMBL" id="PND36319.1"/>
    </source>
</evidence>
<dbReference type="EMBL" id="POSP01000004">
    <property type="protein sequence ID" value="PND36319.1"/>
    <property type="molecule type" value="Genomic_DNA"/>
</dbReference>
<dbReference type="Proteomes" id="UP000235916">
    <property type="component" value="Unassembled WGS sequence"/>
</dbReference>
<reference evidence="7 8" key="1">
    <citation type="submission" date="2018-01" db="EMBL/GenBank/DDBJ databases">
        <title>Draft genome sequence of Paucibacter aquatile CR182 isolated from freshwater of the Nakdong River.</title>
        <authorList>
            <person name="Choi A."/>
            <person name="Chung E.J."/>
        </authorList>
    </citation>
    <scope>NUCLEOTIDE SEQUENCE [LARGE SCALE GENOMIC DNA]</scope>
    <source>
        <strain evidence="7 8">CR182</strain>
    </source>
</reference>
<accession>A0A2N8KS89</accession>
<dbReference type="InterPro" id="IPR023380">
    <property type="entry name" value="DsbB-like_sf"/>
</dbReference>
<feature type="transmembrane region" description="Helical" evidence="6">
    <location>
        <begin position="26"/>
        <end position="45"/>
    </location>
</feature>
<gene>
    <name evidence="7" type="ORF">C1O66_21695</name>
</gene>
<dbReference type="GO" id="GO:0006457">
    <property type="term" value="P:protein folding"/>
    <property type="evidence" value="ECO:0007669"/>
    <property type="project" value="InterPro"/>
</dbReference>
<dbReference type="AlphaFoldDB" id="A0A2N8KS89"/>
<keyword evidence="3 6" id="KW-0812">Transmembrane</keyword>
<keyword evidence="2" id="KW-1003">Cell membrane</keyword>
<evidence type="ECO:0000256" key="6">
    <source>
        <dbReference type="SAM" id="Phobius"/>
    </source>
</evidence>
<evidence type="ECO:0000256" key="4">
    <source>
        <dbReference type="ARBA" id="ARBA00022989"/>
    </source>
</evidence>
<evidence type="ECO:0000256" key="2">
    <source>
        <dbReference type="ARBA" id="ARBA00022475"/>
    </source>
</evidence>
<dbReference type="PANTHER" id="PTHR36570">
    <property type="entry name" value="DISULFIDE BOND FORMATION PROTEIN B"/>
    <property type="match status" value="1"/>
</dbReference>
<dbReference type="InterPro" id="IPR003752">
    <property type="entry name" value="DiS_bond_form_DsbB/BdbC"/>
</dbReference>
<feature type="transmembrane region" description="Helical" evidence="6">
    <location>
        <begin position="57"/>
        <end position="76"/>
    </location>
</feature>
<feature type="transmembrane region" description="Helical" evidence="6">
    <location>
        <begin position="157"/>
        <end position="174"/>
    </location>
</feature>
<dbReference type="GO" id="GO:0015035">
    <property type="term" value="F:protein-disulfide reductase activity"/>
    <property type="evidence" value="ECO:0007669"/>
    <property type="project" value="InterPro"/>
</dbReference>
<dbReference type="OrthoDB" id="3711263at2"/>
<sequence>MRGDRSGGGSGSRLMFLKVSKFPEQALAGIGLGSLAAVAFALVAQHGFGVKPCPWCVMQRGIFLLIAAVALLGWLFKRQRPLRTASLTALLILAAAGLAAAYYQHEVAALMDTCKLTFAETVLEALDLEMRWPFVFMVTATCKEAAAYRLLGLPYEIWSGLSFLLVGGLSLLALSKKTQR</sequence>
<dbReference type="Pfam" id="PF02600">
    <property type="entry name" value="DsbB"/>
    <property type="match status" value="1"/>
</dbReference>
<evidence type="ECO:0000256" key="1">
    <source>
        <dbReference type="ARBA" id="ARBA00004651"/>
    </source>
</evidence>
<name>A0A2N8KS89_9BURK</name>
<dbReference type="SUPFAM" id="SSF158442">
    <property type="entry name" value="DsbB-like"/>
    <property type="match status" value="1"/>
</dbReference>
<dbReference type="InterPro" id="IPR050183">
    <property type="entry name" value="DsbB"/>
</dbReference>
<evidence type="ECO:0000256" key="5">
    <source>
        <dbReference type="ARBA" id="ARBA00023136"/>
    </source>
</evidence>
<keyword evidence="4 6" id="KW-1133">Transmembrane helix</keyword>